<sequence>FLPNRWIDVDRLNSSLFRCEHLPEEKLVGIGQEKILRLYVRRPPLYQFVYETRIPNNGFITDFACGTKGDQLAYATSNAYGIEAYFAISYTMDDQYFVIGRAGGHISIVGVDEPTHYSFEAHENDIKAICCSKANPSLFYSGCADGFCKMWDYRAPNNCIPLSTSCRNDYSITHIDSDSYDRYIVTTSGGVKFDIWDVRRFSENISFNMQRNQRINLLDEIPLFNKVFDIITGGIVREFRKDCREVYDCSWHPNQNEIVTVSVSSLIECKNKEWLGLAFRNKLSDHFHK</sequence>
<dbReference type="Proteomes" id="UP000277928">
    <property type="component" value="Unassembled WGS sequence"/>
</dbReference>
<dbReference type="PANTHER" id="PTHR19847:SF7">
    <property type="entry name" value="DDB1- AND CUL4-ASSOCIATED FACTOR 11"/>
    <property type="match status" value="1"/>
</dbReference>
<dbReference type="PANTHER" id="PTHR19847">
    <property type="entry name" value="DDB1- AND CUL4-ASSOCIATED FACTOR 11"/>
    <property type="match status" value="1"/>
</dbReference>
<dbReference type="Gene3D" id="2.130.10.10">
    <property type="entry name" value="YVTN repeat-like/Quinoprotein amine dehydrogenase"/>
    <property type="match status" value="1"/>
</dbReference>
<reference evidence="1 2" key="1">
    <citation type="submission" date="2018-08" db="EMBL/GenBank/DDBJ databases">
        <authorList>
            <person name="Laetsch R D."/>
            <person name="Stevens L."/>
            <person name="Kumar S."/>
            <person name="Blaxter L. M."/>
        </authorList>
    </citation>
    <scope>NUCLEOTIDE SEQUENCE [LARGE SCALE GENOMIC DNA]</scope>
</reference>
<dbReference type="OMA" id="NDYAITH"/>
<evidence type="ECO:0000313" key="1">
    <source>
        <dbReference type="EMBL" id="VDM91886.1"/>
    </source>
</evidence>
<dbReference type="Pfam" id="PF00400">
    <property type="entry name" value="WD40"/>
    <property type="match status" value="1"/>
</dbReference>
<dbReference type="InterPro" id="IPR015943">
    <property type="entry name" value="WD40/YVTN_repeat-like_dom_sf"/>
</dbReference>
<dbReference type="AlphaFoldDB" id="A0A3P7JZR4"/>
<keyword evidence="2" id="KW-1185">Reference proteome</keyword>
<dbReference type="GO" id="GO:0043161">
    <property type="term" value="P:proteasome-mediated ubiquitin-dependent protein catabolic process"/>
    <property type="evidence" value="ECO:0007669"/>
    <property type="project" value="TreeGrafter"/>
</dbReference>
<name>A0A3P7JZR4_LITSI</name>
<dbReference type="InterPro" id="IPR001680">
    <property type="entry name" value="WD40_rpt"/>
</dbReference>
<proteinExistence type="predicted"/>
<organism evidence="1 2">
    <name type="scientific">Litomosoides sigmodontis</name>
    <name type="common">Filarial nematode worm</name>
    <dbReference type="NCBI Taxonomy" id="42156"/>
    <lineage>
        <taxon>Eukaryota</taxon>
        <taxon>Metazoa</taxon>
        <taxon>Ecdysozoa</taxon>
        <taxon>Nematoda</taxon>
        <taxon>Chromadorea</taxon>
        <taxon>Rhabditida</taxon>
        <taxon>Spirurina</taxon>
        <taxon>Spiruromorpha</taxon>
        <taxon>Filarioidea</taxon>
        <taxon>Onchocercidae</taxon>
        <taxon>Litomosoides</taxon>
    </lineage>
</organism>
<dbReference type="OrthoDB" id="5792874at2759"/>
<dbReference type="SUPFAM" id="SSF50978">
    <property type="entry name" value="WD40 repeat-like"/>
    <property type="match status" value="1"/>
</dbReference>
<dbReference type="STRING" id="42156.A0A3P7JZR4"/>
<dbReference type="SMART" id="SM00320">
    <property type="entry name" value="WD40"/>
    <property type="match status" value="2"/>
</dbReference>
<protein>
    <submittedName>
        <fullName evidence="1">Uncharacterized protein</fullName>
    </submittedName>
</protein>
<dbReference type="GO" id="GO:0080008">
    <property type="term" value="C:Cul4-RING E3 ubiquitin ligase complex"/>
    <property type="evidence" value="ECO:0007669"/>
    <property type="project" value="TreeGrafter"/>
</dbReference>
<evidence type="ECO:0000313" key="2">
    <source>
        <dbReference type="Proteomes" id="UP000277928"/>
    </source>
</evidence>
<dbReference type="InterPro" id="IPR051859">
    <property type="entry name" value="DCAF"/>
</dbReference>
<dbReference type="EMBL" id="UYRX01001667">
    <property type="protein sequence ID" value="VDM91886.1"/>
    <property type="molecule type" value="Genomic_DNA"/>
</dbReference>
<gene>
    <name evidence="1" type="ORF">NLS_LOCUS9524</name>
</gene>
<accession>A0A3P7JZR4</accession>
<feature type="non-terminal residue" evidence="1">
    <location>
        <position position="1"/>
    </location>
</feature>
<dbReference type="InterPro" id="IPR036322">
    <property type="entry name" value="WD40_repeat_dom_sf"/>
</dbReference>